<feature type="compositionally biased region" description="Basic residues" evidence="1">
    <location>
        <begin position="1"/>
        <end position="11"/>
    </location>
</feature>
<reference evidence="2 3" key="1">
    <citation type="submission" date="2019-09" db="EMBL/GenBank/DDBJ databases">
        <title>Draft genome of the ectomycorrhizal ascomycete Sphaerosporella brunnea.</title>
        <authorList>
            <consortium name="DOE Joint Genome Institute"/>
            <person name="Benucci G.M."/>
            <person name="Marozzi G."/>
            <person name="Antonielli L."/>
            <person name="Sanchez S."/>
            <person name="Marco P."/>
            <person name="Wang X."/>
            <person name="Falini L.B."/>
            <person name="Barry K."/>
            <person name="Haridas S."/>
            <person name="Lipzen A."/>
            <person name="Labutti K."/>
            <person name="Grigoriev I.V."/>
            <person name="Murat C."/>
            <person name="Martin F."/>
            <person name="Albertini E."/>
            <person name="Donnini D."/>
            <person name="Bonito G."/>
        </authorList>
    </citation>
    <scope>NUCLEOTIDE SEQUENCE [LARGE SCALE GENOMIC DNA]</scope>
    <source>
        <strain evidence="2 3">Sb_GMNB300</strain>
    </source>
</reference>
<name>A0A5J5F1F2_9PEZI</name>
<dbReference type="Proteomes" id="UP000326924">
    <property type="component" value="Unassembled WGS sequence"/>
</dbReference>
<keyword evidence="3" id="KW-1185">Reference proteome</keyword>
<comment type="caution">
    <text evidence="2">The sequence shown here is derived from an EMBL/GenBank/DDBJ whole genome shotgun (WGS) entry which is preliminary data.</text>
</comment>
<evidence type="ECO:0000256" key="1">
    <source>
        <dbReference type="SAM" id="MobiDB-lite"/>
    </source>
</evidence>
<dbReference type="InParanoid" id="A0A5J5F1F2"/>
<evidence type="ECO:0000313" key="2">
    <source>
        <dbReference type="EMBL" id="KAA8909383.1"/>
    </source>
</evidence>
<evidence type="ECO:0000313" key="3">
    <source>
        <dbReference type="Proteomes" id="UP000326924"/>
    </source>
</evidence>
<proteinExistence type="predicted"/>
<sequence length="239" mass="26018">MASTRAVHKPIRMQGSKGQANIPTYADPSQPSTYDESFGFSTEFVSVIHGKYEHGGSSHATLLLLDFKVPSSAPNGQRYYTAFVSVEFTKADASDSSPVVTKLEPFGERTYDGQAITIGALGVGSGFRHKTSDERTRLKGEFQTTAATAERVRNAAKWIFSDNPDTQDGIPTSLRAAILVKTPTTKFNAHFHFQAKVQSERVSHADFVETFGTGKPIVSGVHVQNLDANNMLAFDLKSL</sequence>
<feature type="region of interest" description="Disordered" evidence="1">
    <location>
        <begin position="1"/>
        <end position="23"/>
    </location>
</feature>
<protein>
    <submittedName>
        <fullName evidence="2">Uncharacterized protein</fullName>
    </submittedName>
</protein>
<accession>A0A5J5F1F2</accession>
<dbReference type="EMBL" id="VXIS01000058">
    <property type="protein sequence ID" value="KAA8909383.1"/>
    <property type="molecule type" value="Genomic_DNA"/>
</dbReference>
<gene>
    <name evidence="2" type="ORF">FN846DRAFT_942532</name>
</gene>
<dbReference type="AlphaFoldDB" id="A0A5J5F1F2"/>
<dbReference type="OrthoDB" id="3796612at2759"/>
<organism evidence="2 3">
    <name type="scientific">Sphaerosporella brunnea</name>
    <dbReference type="NCBI Taxonomy" id="1250544"/>
    <lineage>
        <taxon>Eukaryota</taxon>
        <taxon>Fungi</taxon>
        <taxon>Dikarya</taxon>
        <taxon>Ascomycota</taxon>
        <taxon>Pezizomycotina</taxon>
        <taxon>Pezizomycetes</taxon>
        <taxon>Pezizales</taxon>
        <taxon>Pyronemataceae</taxon>
        <taxon>Sphaerosporella</taxon>
    </lineage>
</organism>